<dbReference type="Proteomes" id="UP000323161">
    <property type="component" value="Unassembled WGS sequence"/>
</dbReference>
<dbReference type="Gene3D" id="1.10.10.10">
    <property type="entry name" value="Winged helix-like DNA-binding domain superfamily/Winged helix DNA-binding domain"/>
    <property type="match status" value="1"/>
</dbReference>
<gene>
    <name evidence="5" type="ORF">FWJ25_03105</name>
</gene>
<evidence type="ECO:0000256" key="2">
    <source>
        <dbReference type="ARBA" id="ARBA00023125"/>
    </source>
</evidence>
<keyword evidence="6" id="KW-1185">Reference proteome</keyword>
<organism evidence="5 6">
    <name type="scientific">Marinobacter salinexigens</name>
    <dbReference type="NCBI Taxonomy" id="2919747"/>
    <lineage>
        <taxon>Bacteria</taxon>
        <taxon>Pseudomonadati</taxon>
        <taxon>Pseudomonadota</taxon>
        <taxon>Gammaproteobacteria</taxon>
        <taxon>Pseudomonadales</taxon>
        <taxon>Marinobacteraceae</taxon>
        <taxon>Marinobacter</taxon>
    </lineage>
</organism>
<keyword evidence="3" id="KW-0804">Transcription</keyword>
<dbReference type="SUPFAM" id="SSF46785">
    <property type="entry name" value="Winged helix' DNA-binding domain"/>
    <property type="match status" value="1"/>
</dbReference>
<dbReference type="PANTHER" id="PTHR42756:SF1">
    <property type="entry name" value="TRANSCRIPTIONAL REPRESSOR OF EMRAB OPERON"/>
    <property type="match status" value="1"/>
</dbReference>
<accession>A0A5B0VPL2</accession>
<evidence type="ECO:0000256" key="3">
    <source>
        <dbReference type="ARBA" id="ARBA00023163"/>
    </source>
</evidence>
<dbReference type="InterPro" id="IPR000835">
    <property type="entry name" value="HTH_MarR-typ"/>
</dbReference>
<dbReference type="EMBL" id="VTUU01000001">
    <property type="protein sequence ID" value="KAA1176135.1"/>
    <property type="molecule type" value="Genomic_DNA"/>
</dbReference>
<protein>
    <submittedName>
        <fullName evidence="5">MarR family transcriptional regulator</fullName>
    </submittedName>
</protein>
<dbReference type="Pfam" id="PF01047">
    <property type="entry name" value="MarR"/>
    <property type="match status" value="1"/>
</dbReference>
<evidence type="ECO:0000259" key="4">
    <source>
        <dbReference type="PROSITE" id="PS50995"/>
    </source>
</evidence>
<feature type="domain" description="HTH marR-type" evidence="4">
    <location>
        <begin position="7"/>
        <end position="140"/>
    </location>
</feature>
<reference evidence="5 6" key="1">
    <citation type="submission" date="2019-08" db="EMBL/GenBank/DDBJ databases">
        <title>Marinobacter ZYF650 sp. nov., a marine bacterium isolated from seawater of the Mariana trench.</title>
        <authorList>
            <person name="Ahmad W."/>
        </authorList>
    </citation>
    <scope>NUCLEOTIDE SEQUENCE [LARGE SCALE GENOMIC DNA]</scope>
    <source>
        <strain evidence="5 6">ZYF650</strain>
    </source>
</reference>
<comment type="caution">
    <text evidence="5">The sequence shown here is derived from an EMBL/GenBank/DDBJ whole genome shotgun (WGS) entry which is preliminary data.</text>
</comment>
<dbReference type="PANTHER" id="PTHR42756">
    <property type="entry name" value="TRANSCRIPTIONAL REGULATOR, MARR"/>
    <property type="match status" value="1"/>
</dbReference>
<dbReference type="PRINTS" id="PR00598">
    <property type="entry name" value="HTHMARR"/>
</dbReference>
<dbReference type="AlphaFoldDB" id="A0A5B0VPL2"/>
<dbReference type="GO" id="GO:0003677">
    <property type="term" value="F:DNA binding"/>
    <property type="evidence" value="ECO:0007669"/>
    <property type="project" value="UniProtKB-KW"/>
</dbReference>
<evidence type="ECO:0000313" key="5">
    <source>
        <dbReference type="EMBL" id="KAA1176135.1"/>
    </source>
</evidence>
<dbReference type="InterPro" id="IPR036388">
    <property type="entry name" value="WH-like_DNA-bd_sf"/>
</dbReference>
<sequence length="152" mass="17097">MSTHELKPSIGGALGRIHRLWRQAITSAVSPLELTESRWAVMVHLDHLGDGCSQTALATALAIEMPSLTRTLNQLEDQNLIERRISPNDRRAHTLWFTENGRLVMNDLEERIQAVRTAIYGNVDDEQLDQLAAVVCAMESNLHQYLNTRRGA</sequence>
<dbReference type="InterPro" id="IPR036390">
    <property type="entry name" value="WH_DNA-bd_sf"/>
</dbReference>
<dbReference type="PROSITE" id="PS50995">
    <property type="entry name" value="HTH_MARR_2"/>
    <property type="match status" value="1"/>
</dbReference>
<keyword evidence="1" id="KW-0805">Transcription regulation</keyword>
<evidence type="ECO:0000313" key="6">
    <source>
        <dbReference type="Proteomes" id="UP000323161"/>
    </source>
</evidence>
<dbReference type="RefSeq" id="WP_149598762.1">
    <property type="nucleotide sequence ID" value="NZ_VTUU01000001.1"/>
</dbReference>
<proteinExistence type="predicted"/>
<dbReference type="SMART" id="SM00347">
    <property type="entry name" value="HTH_MARR"/>
    <property type="match status" value="1"/>
</dbReference>
<evidence type="ECO:0000256" key="1">
    <source>
        <dbReference type="ARBA" id="ARBA00023015"/>
    </source>
</evidence>
<dbReference type="GO" id="GO:0003700">
    <property type="term" value="F:DNA-binding transcription factor activity"/>
    <property type="evidence" value="ECO:0007669"/>
    <property type="project" value="InterPro"/>
</dbReference>
<keyword evidence="2" id="KW-0238">DNA-binding</keyword>
<name>A0A5B0VPL2_9GAMM</name>